<name>A0A514DAF9_9VIRU</name>
<dbReference type="GO" id="GO:0000166">
    <property type="term" value="F:nucleotide binding"/>
    <property type="evidence" value="ECO:0007669"/>
    <property type="project" value="UniProtKB-KW"/>
</dbReference>
<protein>
    <recommendedName>
        <fullName evidence="1">RNA-directed RNA polymerase</fullName>
        <ecNumber evidence="1">2.7.7.48</ecNumber>
    </recommendedName>
    <alternativeName>
        <fullName evidence="7">RNA replicase beta chain</fullName>
    </alternativeName>
</protein>
<evidence type="ECO:0000256" key="7">
    <source>
        <dbReference type="ARBA" id="ARBA00030248"/>
    </source>
</evidence>
<feature type="binding site" evidence="9">
    <location>
        <position position="365"/>
    </location>
    <ligand>
        <name>Mg(2+)</name>
        <dbReference type="ChEBI" id="CHEBI:18420"/>
        <label>2</label>
    </ligand>
</feature>
<proteinExistence type="predicted"/>
<dbReference type="GO" id="GO:0046872">
    <property type="term" value="F:metal ion binding"/>
    <property type="evidence" value="ECO:0007669"/>
    <property type="project" value="UniProtKB-KW"/>
</dbReference>
<keyword evidence="3" id="KW-0808">Transferase</keyword>
<evidence type="ECO:0000259" key="10">
    <source>
        <dbReference type="PROSITE" id="PS50522"/>
    </source>
</evidence>
<gene>
    <name evidence="11" type="ORF">H1Bulk30308_000001</name>
</gene>
<feature type="binding site" evidence="9">
    <location>
        <position position="364"/>
    </location>
    <ligand>
        <name>Mg(2+)</name>
        <dbReference type="ChEBI" id="CHEBI:18420"/>
        <label>2</label>
    </ligand>
</feature>
<organism evidence="11">
    <name type="scientific">Leviviridae sp</name>
    <dbReference type="NCBI Taxonomy" id="2027243"/>
    <lineage>
        <taxon>Viruses</taxon>
        <taxon>Riboviria</taxon>
        <taxon>Orthornavirae</taxon>
        <taxon>Lenarviricota</taxon>
        <taxon>Leviviricetes</taxon>
        <taxon>Norzivirales</taxon>
        <taxon>Fiersviridae</taxon>
    </lineage>
</organism>
<evidence type="ECO:0000256" key="3">
    <source>
        <dbReference type="ARBA" id="ARBA00022679"/>
    </source>
</evidence>
<dbReference type="EC" id="2.7.7.48" evidence="1"/>
<comment type="cofactor">
    <cofactor evidence="9">
        <name>Mg(2+)</name>
        <dbReference type="ChEBI" id="CHEBI:18420"/>
    </cofactor>
    <text evidence="9">Binds 2 Mg(2+) per subunit.</text>
</comment>
<dbReference type="GO" id="GO:0003968">
    <property type="term" value="F:RNA-directed RNA polymerase activity"/>
    <property type="evidence" value="ECO:0007669"/>
    <property type="project" value="UniProtKB-KW"/>
</dbReference>
<evidence type="ECO:0000256" key="8">
    <source>
        <dbReference type="ARBA" id="ARBA00048744"/>
    </source>
</evidence>
<dbReference type="InterPro" id="IPR043502">
    <property type="entry name" value="DNA/RNA_pol_sf"/>
</dbReference>
<dbReference type="Pfam" id="PF03431">
    <property type="entry name" value="RNA_replicase_B"/>
    <property type="match status" value="1"/>
</dbReference>
<accession>A0A514DAF9</accession>
<evidence type="ECO:0000256" key="1">
    <source>
        <dbReference type="ARBA" id="ARBA00012494"/>
    </source>
</evidence>
<dbReference type="PROSITE" id="PS50522">
    <property type="entry name" value="RDRP_PHAGE"/>
    <property type="match status" value="1"/>
</dbReference>
<evidence type="ECO:0000256" key="6">
    <source>
        <dbReference type="ARBA" id="ARBA00022953"/>
    </source>
</evidence>
<comment type="catalytic activity">
    <reaction evidence="8">
        <text>RNA(n) + a ribonucleoside 5'-triphosphate = RNA(n+1) + diphosphate</text>
        <dbReference type="Rhea" id="RHEA:21248"/>
        <dbReference type="Rhea" id="RHEA-COMP:14527"/>
        <dbReference type="Rhea" id="RHEA-COMP:17342"/>
        <dbReference type="ChEBI" id="CHEBI:33019"/>
        <dbReference type="ChEBI" id="CHEBI:61557"/>
        <dbReference type="ChEBI" id="CHEBI:140395"/>
        <dbReference type="EC" id="2.7.7.48"/>
    </reaction>
</comment>
<feature type="domain" description="RdRp catalytic" evidence="10">
    <location>
        <begin position="265"/>
        <end position="396"/>
    </location>
</feature>
<evidence type="ECO:0000256" key="4">
    <source>
        <dbReference type="ARBA" id="ARBA00022695"/>
    </source>
</evidence>
<keyword evidence="9" id="KW-0460">Magnesium</keyword>
<dbReference type="SUPFAM" id="SSF56672">
    <property type="entry name" value="DNA/RNA polymerases"/>
    <property type="match status" value="1"/>
</dbReference>
<feature type="binding site" evidence="9">
    <location>
        <position position="280"/>
    </location>
    <ligand>
        <name>Mg(2+)</name>
        <dbReference type="ChEBI" id="CHEBI:18420"/>
        <label>2</label>
    </ligand>
</feature>
<dbReference type="InterPro" id="IPR005093">
    <property type="entry name" value="RNArep_beta"/>
</dbReference>
<keyword evidence="2 11" id="KW-0696">RNA-directed RNA polymerase</keyword>
<evidence type="ECO:0000256" key="5">
    <source>
        <dbReference type="ARBA" id="ARBA00022741"/>
    </source>
</evidence>
<keyword evidence="6" id="KW-0693">Viral RNA replication</keyword>
<evidence type="ECO:0000256" key="2">
    <source>
        <dbReference type="ARBA" id="ARBA00022484"/>
    </source>
</evidence>
<dbReference type="GO" id="GO:0039694">
    <property type="term" value="P:viral RNA genome replication"/>
    <property type="evidence" value="ECO:0007669"/>
    <property type="project" value="InterPro"/>
</dbReference>
<keyword evidence="5" id="KW-0547">Nucleotide-binding</keyword>
<sequence length="584" mass="64767">MSTKSGFPDIGEIFFALCKAVDTPKSLAAWIMFKSNQLDLARLAIDSKHYQTASSFRSDYLVVEFLSKWKGLNTGLDLEAEALKGFTSSEEQCKATNQRIIESRSGPIDQALSSIISMAKRKISRLVGVFDWSVVHRGYGWGNGATASIPRRRAFLDTKMCEVPFSCTPSARSLFAHVVGTDLHWSASILGVDIGSIAGPYCLLDDSFLLQEESIIDLVPKNAKTHRVIAKEATANGFLQKGFGLYFRNRLKRVGVNLDDQSLNQDAARRAYGEGLATIDKKAASDTVSKELVYELFPLDWAFALDSVRSRRAILPDGTSITLQKWSSMGNGYTFELESIIFWALASSVMEWSNVHGTLCVYGDDVVLPSSCANLYVGVLAFAGFTVNLEKTHIEGCFFESCGKHYFKGEDVTPVYQKELVDSVSEHIRLTNRLIRWSLNHSDGKLCHPLTEGAWKLSLRAAGRRFPFLPLGTEGDDGFLLPADYFPITAQCFYRGLKCNVVRYGTRRLPANERPYLAWKLRSLGSGNAVEGPFRFQVGLYIKDDRVPFDTGHVNVDIESDSLSSGVRWVMPNGDFGISYGISA</sequence>
<reference evidence="11" key="1">
    <citation type="submission" date="2019-05" db="EMBL/GenBank/DDBJ databases">
        <title>Metatranscriptomic reconstruction reveals RNA viruses with the potential to shape carbon cycling in soil.</title>
        <authorList>
            <person name="Starr E.P."/>
            <person name="Nuccio E."/>
            <person name="Pett-Ridge J."/>
            <person name="Banfield J.F."/>
            <person name="Firestone M.K."/>
        </authorList>
    </citation>
    <scope>NUCLEOTIDE SEQUENCE</scope>
    <source>
        <strain evidence="11">H1_Bulk_30_scaffold_308</strain>
    </source>
</reference>
<dbReference type="EMBL" id="MN035645">
    <property type="protein sequence ID" value="QDH90595.1"/>
    <property type="molecule type" value="Genomic_RNA"/>
</dbReference>
<evidence type="ECO:0000256" key="9">
    <source>
        <dbReference type="PIRSR" id="PIRSR605093-1"/>
    </source>
</evidence>
<keyword evidence="9" id="KW-0479">Metal-binding</keyword>
<evidence type="ECO:0000313" key="11">
    <source>
        <dbReference type="EMBL" id="QDH90595.1"/>
    </source>
</evidence>
<keyword evidence="4" id="KW-0548">Nucleotidyltransferase</keyword>
<dbReference type="InterPro" id="IPR007096">
    <property type="entry name" value="RNA-dir_Rpol_cat_phage"/>
</dbReference>